<feature type="domain" description="EAL" evidence="1">
    <location>
        <begin position="240"/>
        <end position="494"/>
    </location>
</feature>
<dbReference type="PROSITE" id="PS50883">
    <property type="entry name" value="EAL"/>
    <property type="match status" value="1"/>
</dbReference>
<reference evidence="2" key="2">
    <citation type="submission" date="2022-08" db="EMBL/GenBank/DDBJ databases">
        <authorList>
            <person name="Dong C."/>
        </authorList>
    </citation>
    <scope>NUCLEOTIDE SEQUENCE</scope>
    <source>
        <strain evidence="2">59MF3M-4</strain>
    </source>
</reference>
<reference evidence="2" key="1">
    <citation type="journal article" date="2022" name="Front. Microbiol.">
        <title>Genome-based taxonomic rearrangement of Oceanobacter-related bacteria including the description of Thalassolituus hydrocarbonoclasticus sp. nov. and Thalassolituus pacificus sp. nov. and emended description of the genus Thalassolituus.</title>
        <authorList>
            <person name="Dong C."/>
            <person name="Wei L."/>
            <person name="Wang J."/>
            <person name="Lai Q."/>
            <person name="Huang Z."/>
            <person name="Shao Z."/>
        </authorList>
    </citation>
    <scope>NUCLEOTIDE SEQUENCE</scope>
    <source>
        <strain evidence="2">59MF3M-4</strain>
    </source>
</reference>
<dbReference type="Pfam" id="PF00563">
    <property type="entry name" value="EAL"/>
    <property type="match status" value="1"/>
</dbReference>
<dbReference type="AlphaFoldDB" id="A0A9X2WEU5"/>
<dbReference type="InterPro" id="IPR050706">
    <property type="entry name" value="Cyclic-di-GMP_PDE-like"/>
</dbReference>
<dbReference type="SMART" id="SM00052">
    <property type="entry name" value="EAL"/>
    <property type="match status" value="1"/>
</dbReference>
<dbReference type="RefSeq" id="WP_260976011.1">
    <property type="nucleotide sequence ID" value="NZ_JAOANI010000015.1"/>
</dbReference>
<comment type="caution">
    <text evidence="2">The sequence shown here is derived from an EMBL/GenBank/DDBJ whole genome shotgun (WGS) entry which is preliminary data.</text>
</comment>
<organism evidence="2 3">
    <name type="scientific">Thalassolituus pacificus</name>
    <dbReference type="NCBI Taxonomy" id="2975440"/>
    <lineage>
        <taxon>Bacteria</taxon>
        <taxon>Pseudomonadati</taxon>
        <taxon>Pseudomonadota</taxon>
        <taxon>Gammaproteobacteria</taxon>
        <taxon>Oceanospirillales</taxon>
        <taxon>Oceanospirillaceae</taxon>
        <taxon>Thalassolituus</taxon>
    </lineage>
</organism>
<protein>
    <submittedName>
        <fullName evidence="2">EAL domain-containing protein</fullName>
    </submittedName>
</protein>
<sequence length="506" mass="58036">MPDYLLMDPHTTSTEPPLSPHWQAVVLLIDHIAPQHLQWLAQLPVQLPFLIISTAEHRQYLPQSGHWLALNDFSRHRFFQSFKPLQLQLRSDIPAPLQRNEFFRSLRQQLTGNEQALYLQVLQCRWLRNNREPHTWQQREDIQQEFERTISLRAPAGAIVGRILDDQLIVISDNYYQLQADWLPLQPDDDERPWVVYYSSPLCINDFAALSAVLQEGVQQIARERLVQESQFEWRQQDTSLSLLDGMHLALQRDEFYLEYQPQFDSRSGALVGAEALMRWRHPTLGVIPPTVFIQEAENAGLIQALGQWALRETAKAWCQLQKLLEQPLRMAVNVSFPEVADPSYAQQVIDLLDQVGMPPQYLELELTETAMMRDASVSLLNLRQLKAVGIHIVLDDFGTGFSSLSHLSDLPLTGIKLDRAFVSPLPDHGPQTHIVTTMLELAKKLRLETTAEGVEDHACLEVIRHLGCDRIQGYIYAQPLPLEELISQARQGFKTNSDFNQGRLF</sequence>
<dbReference type="EMBL" id="JAOANI010000015">
    <property type="protein sequence ID" value="MCT7359136.1"/>
    <property type="molecule type" value="Genomic_DNA"/>
</dbReference>
<accession>A0A9X2WEU5</accession>
<evidence type="ECO:0000313" key="3">
    <source>
        <dbReference type="Proteomes" id="UP001147830"/>
    </source>
</evidence>
<dbReference type="InterPro" id="IPR035919">
    <property type="entry name" value="EAL_sf"/>
</dbReference>
<dbReference type="InterPro" id="IPR001633">
    <property type="entry name" value="EAL_dom"/>
</dbReference>
<dbReference type="PANTHER" id="PTHR33121">
    <property type="entry name" value="CYCLIC DI-GMP PHOSPHODIESTERASE PDEF"/>
    <property type="match status" value="1"/>
</dbReference>
<name>A0A9X2WEU5_9GAMM</name>
<gene>
    <name evidence="2" type="ORF">NYR02_08900</name>
</gene>
<keyword evidence="3" id="KW-1185">Reference proteome</keyword>
<dbReference type="CDD" id="cd01948">
    <property type="entry name" value="EAL"/>
    <property type="match status" value="1"/>
</dbReference>
<dbReference type="SUPFAM" id="SSF141868">
    <property type="entry name" value="EAL domain-like"/>
    <property type="match status" value="1"/>
</dbReference>
<evidence type="ECO:0000259" key="1">
    <source>
        <dbReference type="PROSITE" id="PS50883"/>
    </source>
</evidence>
<dbReference type="GO" id="GO:0071111">
    <property type="term" value="F:cyclic-guanylate-specific phosphodiesterase activity"/>
    <property type="evidence" value="ECO:0007669"/>
    <property type="project" value="InterPro"/>
</dbReference>
<proteinExistence type="predicted"/>
<evidence type="ECO:0000313" key="2">
    <source>
        <dbReference type="EMBL" id="MCT7359136.1"/>
    </source>
</evidence>
<dbReference type="Gene3D" id="3.20.20.450">
    <property type="entry name" value="EAL domain"/>
    <property type="match status" value="1"/>
</dbReference>
<dbReference type="PANTHER" id="PTHR33121:SF71">
    <property type="entry name" value="OXYGEN SENSOR PROTEIN DOSP"/>
    <property type="match status" value="1"/>
</dbReference>
<dbReference type="Proteomes" id="UP001147830">
    <property type="component" value="Unassembled WGS sequence"/>
</dbReference>